<dbReference type="STRING" id="1121881.SAMN02745225_01446"/>
<sequence length="57" mass="6008">MQIAYANGYLQAVGVVLDCCSLVFHPHQSGNLSHCGSVIMGFNLGIESLGMDLVAII</sequence>
<accession>A0A1M4VUX9</accession>
<reference evidence="2" key="1">
    <citation type="submission" date="2016-11" db="EMBL/GenBank/DDBJ databases">
        <authorList>
            <person name="Varghese N."/>
            <person name="Submissions S."/>
        </authorList>
    </citation>
    <scope>NUCLEOTIDE SEQUENCE [LARGE SCALE GENOMIC DNA]</scope>
    <source>
        <strain evidence="2">DSM 19514</strain>
    </source>
</reference>
<organism evidence="1 2">
    <name type="scientific">Ferrithrix thermotolerans DSM 19514</name>
    <dbReference type="NCBI Taxonomy" id="1121881"/>
    <lineage>
        <taxon>Bacteria</taxon>
        <taxon>Bacillati</taxon>
        <taxon>Actinomycetota</taxon>
        <taxon>Acidimicrobiia</taxon>
        <taxon>Acidimicrobiales</taxon>
        <taxon>Acidimicrobiaceae</taxon>
        <taxon>Ferrithrix</taxon>
    </lineage>
</organism>
<evidence type="ECO:0000313" key="1">
    <source>
        <dbReference type="EMBL" id="SHE72675.1"/>
    </source>
</evidence>
<gene>
    <name evidence="1" type="ORF">SAMN02745225_01446</name>
</gene>
<dbReference type="EMBL" id="FQUL01000019">
    <property type="protein sequence ID" value="SHE72675.1"/>
    <property type="molecule type" value="Genomic_DNA"/>
</dbReference>
<evidence type="ECO:0000313" key="2">
    <source>
        <dbReference type="Proteomes" id="UP000184295"/>
    </source>
</evidence>
<keyword evidence="2" id="KW-1185">Reference proteome</keyword>
<dbReference type="Proteomes" id="UP000184295">
    <property type="component" value="Unassembled WGS sequence"/>
</dbReference>
<proteinExistence type="predicted"/>
<dbReference type="AlphaFoldDB" id="A0A1M4VUX9"/>
<protein>
    <submittedName>
        <fullName evidence="1">Uncharacterized protein</fullName>
    </submittedName>
</protein>
<name>A0A1M4VUX9_9ACTN</name>